<evidence type="ECO:0000256" key="2">
    <source>
        <dbReference type="PIRSR" id="PIRSR613078-2"/>
    </source>
</evidence>
<gene>
    <name evidence="4" type="ORF">P167DRAFT_605337</name>
</gene>
<protein>
    <submittedName>
        <fullName evidence="4">Phosphoglycerate mutase-like protein</fullName>
    </submittedName>
</protein>
<dbReference type="Pfam" id="PF00300">
    <property type="entry name" value="His_Phos_1"/>
    <property type="match status" value="1"/>
</dbReference>
<evidence type="ECO:0000313" key="4">
    <source>
        <dbReference type="EMBL" id="RPB13061.1"/>
    </source>
</evidence>
<organism evidence="4 5">
    <name type="scientific">Morchella conica CCBAS932</name>
    <dbReference type="NCBI Taxonomy" id="1392247"/>
    <lineage>
        <taxon>Eukaryota</taxon>
        <taxon>Fungi</taxon>
        <taxon>Dikarya</taxon>
        <taxon>Ascomycota</taxon>
        <taxon>Pezizomycotina</taxon>
        <taxon>Pezizomycetes</taxon>
        <taxon>Pezizales</taxon>
        <taxon>Morchellaceae</taxon>
        <taxon>Morchella</taxon>
    </lineage>
</organism>
<reference evidence="4 5" key="1">
    <citation type="journal article" date="2018" name="Nat. Ecol. Evol.">
        <title>Pezizomycetes genomes reveal the molecular basis of ectomycorrhizal truffle lifestyle.</title>
        <authorList>
            <person name="Murat C."/>
            <person name="Payen T."/>
            <person name="Noel B."/>
            <person name="Kuo A."/>
            <person name="Morin E."/>
            <person name="Chen J."/>
            <person name="Kohler A."/>
            <person name="Krizsan K."/>
            <person name="Balestrini R."/>
            <person name="Da Silva C."/>
            <person name="Montanini B."/>
            <person name="Hainaut M."/>
            <person name="Levati E."/>
            <person name="Barry K.W."/>
            <person name="Belfiori B."/>
            <person name="Cichocki N."/>
            <person name="Clum A."/>
            <person name="Dockter R.B."/>
            <person name="Fauchery L."/>
            <person name="Guy J."/>
            <person name="Iotti M."/>
            <person name="Le Tacon F."/>
            <person name="Lindquist E.A."/>
            <person name="Lipzen A."/>
            <person name="Malagnac F."/>
            <person name="Mello A."/>
            <person name="Molinier V."/>
            <person name="Miyauchi S."/>
            <person name="Poulain J."/>
            <person name="Riccioni C."/>
            <person name="Rubini A."/>
            <person name="Sitrit Y."/>
            <person name="Splivallo R."/>
            <person name="Traeger S."/>
            <person name="Wang M."/>
            <person name="Zifcakova L."/>
            <person name="Wipf D."/>
            <person name="Zambonelli A."/>
            <person name="Paolocci F."/>
            <person name="Nowrousian M."/>
            <person name="Ottonello S."/>
            <person name="Baldrian P."/>
            <person name="Spatafora J.W."/>
            <person name="Henrissat B."/>
            <person name="Nagy L.G."/>
            <person name="Aury J.M."/>
            <person name="Wincker P."/>
            <person name="Grigoriev I.V."/>
            <person name="Bonfante P."/>
            <person name="Martin F.M."/>
        </authorList>
    </citation>
    <scope>NUCLEOTIDE SEQUENCE [LARGE SCALE GENOMIC DNA]</scope>
    <source>
        <strain evidence="4 5">CCBAS932</strain>
    </source>
</reference>
<keyword evidence="1" id="KW-0378">Hydrolase</keyword>
<dbReference type="PROSITE" id="PS00175">
    <property type="entry name" value="PG_MUTASE"/>
    <property type="match status" value="1"/>
</dbReference>
<dbReference type="InterPro" id="IPR029033">
    <property type="entry name" value="His_PPase_superfam"/>
</dbReference>
<dbReference type="STRING" id="1392247.A0A3N4KXJ3"/>
<keyword evidence="5" id="KW-1185">Reference proteome</keyword>
<dbReference type="SMART" id="SM00855">
    <property type="entry name" value="PGAM"/>
    <property type="match status" value="1"/>
</dbReference>
<dbReference type="InParanoid" id="A0A3N4KXJ3"/>
<dbReference type="GO" id="GO:0045820">
    <property type="term" value="P:negative regulation of glycolytic process"/>
    <property type="evidence" value="ECO:0007669"/>
    <property type="project" value="TreeGrafter"/>
</dbReference>
<sequence length="273" mass="29917">MKLLLIRHGETVDNVAHKYAGVTDSHLTNHGVLQALRLGEHLTTPKSAGGAGLIFTHIFSSDLQRARKTGQAILDAQLVRTGGVNLPSPSAATVTQLFELREVDFGSREGTSYRSSRRPTPQIIRGPDYQSRESNESMAARADRFIDDYLVPAVMEVYFNNSAVNTKNHAIAVASHGIFLGTLWMRIITRFHRSNISASAECSGRKPHWSNTGYILLDILPGDMEEGLKGCMCLVEGMNIKTHLQGLERAGGGVGSAKADDRQRQISDFFTPQ</sequence>
<dbReference type="GO" id="GO:0005829">
    <property type="term" value="C:cytosol"/>
    <property type="evidence" value="ECO:0007669"/>
    <property type="project" value="TreeGrafter"/>
</dbReference>
<evidence type="ECO:0000313" key="5">
    <source>
        <dbReference type="Proteomes" id="UP000277580"/>
    </source>
</evidence>
<dbReference type="PANTHER" id="PTHR46517:SF1">
    <property type="entry name" value="FRUCTOSE-2,6-BISPHOSPHATASE TIGAR"/>
    <property type="match status" value="1"/>
</dbReference>
<accession>A0A3N4KXJ3</accession>
<dbReference type="InterPro" id="IPR051695">
    <property type="entry name" value="Phosphoglycerate_Mutase"/>
</dbReference>
<name>A0A3N4KXJ3_9PEZI</name>
<dbReference type="AlphaFoldDB" id="A0A3N4KXJ3"/>
<proteinExistence type="predicted"/>
<dbReference type="Gene3D" id="3.40.50.1240">
    <property type="entry name" value="Phosphoglycerate mutase-like"/>
    <property type="match status" value="1"/>
</dbReference>
<dbReference type="Proteomes" id="UP000277580">
    <property type="component" value="Unassembled WGS sequence"/>
</dbReference>
<dbReference type="FunCoup" id="A0A3N4KXJ3">
    <property type="interactions" value="157"/>
</dbReference>
<feature type="region of interest" description="Disordered" evidence="3">
    <location>
        <begin position="252"/>
        <end position="273"/>
    </location>
</feature>
<dbReference type="InterPro" id="IPR013078">
    <property type="entry name" value="His_Pase_superF_clade-1"/>
</dbReference>
<feature type="region of interest" description="Disordered" evidence="3">
    <location>
        <begin position="109"/>
        <end position="134"/>
    </location>
</feature>
<dbReference type="EMBL" id="ML119125">
    <property type="protein sequence ID" value="RPB13061.1"/>
    <property type="molecule type" value="Genomic_DNA"/>
</dbReference>
<dbReference type="InterPro" id="IPR001345">
    <property type="entry name" value="PG/BPGM_mutase_AS"/>
</dbReference>
<feature type="binding site" evidence="2">
    <location>
        <begin position="7"/>
        <end position="14"/>
    </location>
    <ligand>
        <name>substrate</name>
    </ligand>
</feature>
<evidence type="ECO:0000256" key="3">
    <source>
        <dbReference type="SAM" id="MobiDB-lite"/>
    </source>
</evidence>
<dbReference type="OrthoDB" id="354304at2759"/>
<dbReference type="GO" id="GO:0043456">
    <property type="term" value="P:regulation of pentose-phosphate shunt"/>
    <property type="evidence" value="ECO:0007669"/>
    <property type="project" value="TreeGrafter"/>
</dbReference>
<dbReference type="SUPFAM" id="SSF53254">
    <property type="entry name" value="Phosphoglycerate mutase-like"/>
    <property type="match status" value="1"/>
</dbReference>
<dbReference type="GO" id="GO:0004331">
    <property type="term" value="F:fructose-2,6-bisphosphate 2-phosphatase activity"/>
    <property type="evidence" value="ECO:0007669"/>
    <property type="project" value="TreeGrafter"/>
</dbReference>
<evidence type="ECO:0000256" key="1">
    <source>
        <dbReference type="ARBA" id="ARBA00022801"/>
    </source>
</evidence>
<dbReference type="CDD" id="cd07067">
    <property type="entry name" value="HP_PGM_like"/>
    <property type="match status" value="1"/>
</dbReference>
<dbReference type="PANTHER" id="PTHR46517">
    <property type="entry name" value="FRUCTOSE-2,6-BISPHOSPHATASE TIGAR"/>
    <property type="match status" value="1"/>
</dbReference>
<feature type="binding site" evidence="2">
    <location>
        <position position="65"/>
    </location>
    <ligand>
        <name>substrate</name>
    </ligand>
</feature>